<keyword evidence="3" id="KW-0809">Transit peptide</keyword>
<evidence type="ECO:0000256" key="2">
    <source>
        <dbReference type="ARBA" id="ARBA00022640"/>
    </source>
</evidence>
<dbReference type="PANTHER" id="PTHR31906">
    <property type="entry name" value="PLASTID-LIPID-ASSOCIATED PROTEIN 4, CHLOROPLASTIC-RELATED"/>
    <property type="match status" value="1"/>
</dbReference>
<evidence type="ECO:0000313" key="5">
    <source>
        <dbReference type="EMBL" id="CAI9103898.1"/>
    </source>
</evidence>
<dbReference type="EMBL" id="OX459121">
    <property type="protein sequence ID" value="CAI9103898.1"/>
    <property type="molecule type" value="Genomic_DNA"/>
</dbReference>
<keyword evidence="6" id="KW-1185">Reference proteome</keyword>
<name>A0AAV1D8D0_OLDCO</name>
<organism evidence="5 6">
    <name type="scientific">Oldenlandia corymbosa var. corymbosa</name>
    <dbReference type="NCBI Taxonomy" id="529605"/>
    <lineage>
        <taxon>Eukaryota</taxon>
        <taxon>Viridiplantae</taxon>
        <taxon>Streptophyta</taxon>
        <taxon>Embryophyta</taxon>
        <taxon>Tracheophyta</taxon>
        <taxon>Spermatophyta</taxon>
        <taxon>Magnoliopsida</taxon>
        <taxon>eudicotyledons</taxon>
        <taxon>Gunneridae</taxon>
        <taxon>Pentapetalae</taxon>
        <taxon>asterids</taxon>
        <taxon>lamiids</taxon>
        <taxon>Gentianales</taxon>
        <taxon>Rubiaceae</taxon>
        <taxon>Rubioideae</taxon>
        <taxon>Spermacoceae</taxon>
        <taxon>Hedyotis-Oldenlandia complex</taxon>
        <taxon>Oldenlandia</taxon>
    </lineage>
</organism>
<feature type="domain" description="Plastid lipid-associated protein/fibrillin conserved" evidence="4">
    <location>
        <begin position="214"/>
        <end position="243"/>
    </location>
</feature>
<evidence type="ECO:0000313" key="6">
    <source>
        <dbReference type="Proteomes" id="UP001161247"/>
    </source>
</evidence>
<accession>A0AAV1D8D0</accession>
<protein>
    <submittedName>
        <fullName evidence="5">OLC1v1002486C1</fullName>
    </submittedName>
</protein>
<dbReference type="AlphaFoldDB" id="A0AAV1D8D0"/>
<dbReference type="Pfam" id="PF04755">
    <property type="entry name" value="PAP_fibrillin"/>
    <property type="match status" value="2"/>
</dbReference>
<keyword evidence="2" id="KW-0934">Plastid</keyword>
<dbReference type="GO" id="GO:0009536">
    <property type="term" value="C:plastid"/>
    <property type="evidence" value="ECO:0007669"/>
    <property type="project" value="UniProtKB-SubCell"/>
</dbReference>
<evidence type="ECO:0000256" key="3">
    <source>
        <dbReference type="ARBA" id="ARBA00022946"/>
    </source>
</evidence>
<dbReference type="InterPro" id="IPR006843">
    <property type="entry name" value="PAP/fibrillin_dom"/>
</dbReference>
<feature type="domain" description="Plastid lipid-associated protein/fibrillin conserved" evidence="4">
    <location>
        <begin position="83"/>
        <end position="202"/>
    </location>
</feature>
<dbReference type="Proteomes" id="UP001161247">
    <property type="component" value="Chromosome 4"/>
</dbReference>
<evidence type="ECO:0000256" key="1">
    <source>
        <dbReference type="ARBA" id="ARBA00004474"/>
    </source>
</evidence>
<gene>
    <name evidence="5" type="ORF">OLC1_LOCUS12946</name>
</gene>
<reference evidence="5" key="1">
    <citation type="submission" date="2023-03" db="EMBL/GenBank/DDBJ databases">
        <authorList>
            <person name="Julca I."/>
        </authorList>
    </citation>
    <scope>NUCLEOTIDE SEQUENCE</scope>
</reference>
<sequence length="253" mass="27963">MAASSISSSSSSSCQLDDGLKDNTHKFLSLASLPLPSNSQNNWIASESRTNLSLKASGHPCLKWRTGVSLFQSFLTKEDNVESLKQELLDAISPLDRGAEATPQDQELVDQIARKLEAVNKVKEPLKSSLLNGKWELLYTTSDSILQTKRPKILRPNGKIYQAINGDTLRAQNMETWPFFNQATANLVPLNATRVAVKFDSFKIAGVIPIMARGSGRGQLEITYLDEELRISRGNLGNLFILKMADPSYRVPL</sequence>
<proteinExistence type="predicted"/>
<comment type="subcellular location">
    <subcellularLocation>
        <location evidence="1">Plastid</location>
    </subcellularLocation>
</comment>
<evidence type="ECO:0000259" key="4">
    <source>
        <dbReference type="Pfam" id="PF04755"/>
    </source>
</evidence>
<dbReference type="InterPro" id="IPR039633">
    <property type="entry name" value="PAP"/>
</dbReference>